<organism evidence="1">
    <name type="scientific">viral metagenome</name>
    <dbReference type="NCBI Taxonomy" id="1070528"/>
    <lineage>
        <taxon>unclassified sequences</taxon>
        <taxon>metagenomes</taxon>
        <taxon>organismal metagenomes</taxon>
    </lineage>
</organism>
<reference evidence="1" key="1">
    <citation type="journal article" date="2020" name="Nature">
        <title>Giant virus diversity and host interactions through global metagenomics.</title>
        <authorList>
            <person name="Schulz F."/>
            <person name="Roux S."/>
            <person name="Paez-Espino D."/>
            <person name="Jungbluth S."/>
            <person name="Walsh D.A."/>
            <person name="Denef V.J."/>
            <person name="McMahon K.D."/>
            <person name="Konstantinidis K.T."/>
            <person name="Eloe-Fadrosh E.A."/>
            <person name="Kyrpides N.C."/>
            <person name="Woyke T."/>
        </authorList>
    </citation>
    <scope>NUCLEOTIDE SEQUENCE</scope>
    <source>
        <strain evidence="1">GVMAG-M-3300025138-11</strain>
    </source>
</reference>
<dbReference type="AlphaFoldDB" id="A0A6C0IW72"/>
<name>A0A6C0IW72_9ZZZZ</name>
<accession>A0A6C0IW72</accession>
<proteinExistence type="predicted"/>
<protein>
    <submittedName>
        <fullName evidence="1">Uncharacterized protein</fullName>
    </submittedName>
</protein>
<dbReference type="EMBL" id="MN740278">
    <property type="protein sequence ID" value="QHT97508.1"/>
    <property type="molecule type" value="Genomic_DNA"/>
</dbReference>
<evidence type="ECO:0000313" key="1">
    <source>
        <dbReference type="EMBL" id="QHT97508.1"/>
    </source>
</evidence>
<sequence length="152" mass="17610">MESTIIKKDSLVKIQKTMSRLKNIDKTLNDDINNIVEKSTKNEKEQLDIALKKYNDSLTKALNSPEVKSKIEKKKNNNESINKLMDKVQTAFQKAIQEINKQPIEEKEKQNKIRQLGKAITEAILSDEEKNILKTINLHMRNLPFQSVKFIC</sequence>